<comment type="catalytic activity">
    <reaction evidence="7">
        <text>L-dopachrome = 5,6-dihydroxyindole-2-carboxylate</text>
        <dbReference type="Rhea" id="RHEA:13041"/>
        <dbReference type="ChEBI" id="CHEBI:16875"/>
        <dbReference type="ChEBI" id="CHEBI:57509"/>
        <dbReference type="EC" id="5.3.3.12"/>
    </reaction>
</comment>
<evidence type="ECO:0000256" key="9">
    <source>
        <dbReference type="ARBA" id="ARBA00039086"/>
    </source>
</evidence>
<comment type="caution">
    <text evidence="13">The sequence shown here is derived from an EMBL/GenBank/DDBJ whole genome shotgun (WGS) entry which is preliminary data.</text>
</comment>
<dbReference type="OrthoDB" id="255819at2759"/>
<evidence type="ECO:0000256" key="1">
    <source>
        <dbReference type="ARBA" id="ARBA00004613"/>
    </source>
</evidence>
<dbReference type="EMBL" id="JROU02000207">
    <property type="protein sequence ID" value="OEH80038.1"/>
    <property type="molecule type" value="Genomic_DNA"/>
</dbReference>
<evidence type="ECO:0000256" key="8">
    <source>
        <dbReference type="ARBA" id="ARBA00038932"/>
    </source>
</evidence>
<dbReference type="GO" id="GO:0005125">
    <property type="term" value="F:cytokine activity"/>
    <property type="evidence" value="ECO:0007669"/>
    <property type="project" value="UniProtKB-KW"/>
</dbReference>
<dbReference type="EC" id="5.3.2.1" evidence="9"/>
<evidence type="ECO:0000256" key="5">
    <source>
        <dbReference type="ARBA" id="ARBA00023235"/>
    </source>
</evidence>
<dbReference type="GO" id="GO:0004167">
    <property type="term" value="F:dopachrome isomerase activity"/>
    <property type="evidence" value="ECO:0007669"/>
    <property type="project" value="UniProtKB-EC"/>
</dbReference>
<dbReference type="InterPro" id="IPR014347">
    <property type="entry name" value="Tautomerase/MIF_sf"/>
</dbReference>
<comment type="subcellular location">
    <subcellularLocation>
        <location evidence="1">Secreted</location>
    </subcellularLocation>
</comment>
<keyword evidence="14" id="KW-1185">Reference proteome</keyword>
<dbReference type="PANTHER" id="PTHR11954">
    <property type="entry name" value="D-DOPACHROME DECARBOXYLASE"/>
    <property type="match status" value="1"/>
</dbReference>
<evidence type="ECO:0000256" key="3">
    <source>
        <dbReference type="ARBA" id="ARBA00022514"/>
    </source>
</evidence>
<keyword evidence="5" id="KW-0413">Isomerase</keyword>
<evidence type="ECO:0000256" key="2">
    <source>
        <dbReference type="ARBA" id="ARBA00005851"/>
    </source>
</evidence>
<reference evidence="13 14" key="1">
    <citation type="journal article" date="2016" name="BMC Genomics">
        <title>Comparative genomics reveals Cyclospora cayetanensis possesses coccidia-like metabolism and invasion components but unique surface antigens.</title>
        <authorList>
            <person name="Liu S."/>
            <person name="Wang L."/>
            <person name="Zheng H."/>
            <person name="Xu Z."/>
            <person name="Roellig D.M."/>
            <person name="Li N."/>
            <person name="Frace M.A."/>
            <person name="Tang K."/>
            <person name="Arrowood M.J."/>
            <person name="Moss D.M."/>
            <person name="Zhang L."/>
            <person name="Feng Y."/>
            <person name="Xiao L."/>
        </authorList>
    </citation>
    <scope>NUCLEOTIDE SEQUENCE [LARGE SCALE GENOMIC DNA]</scope>
    <source>
        <strain evidence="13 14">CHN_HEN01</strain>
    </source>
</reference>
<keyword evidence="3" id="KW-0202">Cytokine</keyword>
<name>A0A1D3D9C1_9EIME</name>
<dbReference type="VEuPathDB" id="ToxoDB:cyc_01312"/>
<gene>
    <name evidence="13" type="ORF">cyc_01312</name>
</gene>
<dbReference type="GeneID" id="34618337"/>
<evidence type="ECO:0000256" key="12">
    <source>
        <dbReference type="ARBA" id="ARBA00042730"/>
    </source>
</evidence>
<dbReference type="VEuPathDB" id="ToxoDB:LOC34618337"/>
<evidence type="ECO:0000256" key="6">
    <source>
        <dbReference type="ARBA" id="ARBA00036735"/>
    </source>
</evidence>
<evidence type="ECO:0000313" key="13">
    <source>
        <dbReference type="EMBL" id="OEH80038.1"/>
    </source>
</evidence>
<organism evidence="13 14">
    <name type="scientific">Cyclospora cayetanensis</name>
    <dbReference type="NCBI Taxonomy" id="88456"/>
    <lineage>
        <taxon>Eukaryota</taxon>
        <taxon>Sar</taxon>
        <taxon>Alveolata</taxon>
        <taxon>Apicomplexa</taxon>
        <taxon>Conoidasida</taxon>
        <taxon>Coccidia</taxon>
        <taxon>Eucoccidiorida</taxon>
        <taxon>Eimeriorina</taxon>
        <taxon>Eimeriidae</taxon>
        <taxon>Cyclospora</taxon>
    </lineage>
</organism>
<dbReference type="Gene3D" id="3.30.429.10">
    <property type="entry name" value="Macrophage Migration Inhibitory Factor"/>
    <property type="match status" value="1"/>
</dbReference>
<evidence type="ECO:0000256" key="11">
    <source>
        <dbReference type="ARBA" id="ARBA00041912"/>
    </source>
</evidence>
<comment type="similarity">
    <text evidence="2">Belongs to the MIF family.</text>
</comment>
<keyword evidence="4" id="KW-0964">Secreted</keyword>
<dbReference type="GO" id="GO:0050178">
    <property type="term" value="F:phenylpyruvate tautomerase activity"/>
    <property type="evidence" value="ECO:0007669"/>
    <property type="project" value="UniProtKB-EC"/>
</dbReference>
<dbReference type="GO" id="GO:0005615">
    <property type="term" value="C:extracellular space"/>
    <property type="evidence" value="ECO:0007669"/>
    <property type="project" value="UniProtKB-KW"/>
</dbReference>
<dbReference type="AlphaFoldDB" id="A0A1D3D9C1"/>
<evidence type="ECO:0000256" key="4">
    <source>
        <dbReference type="ARBA" id="ARBA00022525"/>
    </source>
</evidence>
<dbReference type="Proteomes" id="UP000095192">
    <property type="component" value="Unassembled WGS sequence"/>
</dbReference>
<dbReference type="EC" id="5.3.3.12" evidence="8"/>
<sequence>MPLCEIASNAQVQQDVADAFLADVESSINKLLGKPTQYIMASLSHCAMRHNGSSQPSANVRLHSIGGINSRNNNKLCTELSALCQKHLGVSSDRVFFQFVDTSPANFGIGSQVFG</sequence>
<evidence type="ECO:0000256" key="7">
    <source>
        <dbReference type="ARBA" id="ARBA00036823"/>
    </source>
</evidence>
<comment type="catalytic activity">
    <reaction evidence="6">
        <text>3-phenylpyruvate = enol-phenylpyruvate</text>
        <dbReference type="Rhea" id="RHEA:17097"/>
        <dbReference type="ChEBI" id="CHEBI:16815"/>
        <dbReference type="ChEBI" id="CHEBI:18005"/>
        <dbReference type="EC" id="5.3.2.1"/>
    </reaction>
</comment>
<proteinExistence type="inferred from homology"/>
<dbReference type="SUPFAM" id="SSF55331">
    <property type="entry name" value="Tautomerase/MIF"/>
    <property type="match status" value="1"/>
</dbReference>
<dbReference type="PANTHER" id="PTHR11954:SF6">
    <property type="entry name" value="MACROPHAGE MIGRATION INHIBITORY FACTOR"/>
    <property type="match status" value="1"/>
</dbReference>
<dbReference type="InterPro" id="IPR001398">
    <property type="entry name" value="Macrophage_inhib_fac"/>
</dbReference>
<protein>
    <recommendedName>
        <fullName evidence="12">L-dopachrome isomerase</fullName>
        <ecNumber evidence="9">5.3.2.1</ecNumber>
        <ecNumber evidence="8">5.3.3.12</ecNumber>
    </recommendedName>
    <alternativeName>
        <fullName evidence="10">L-dopachrome tautomerase</fullName>
    </alternativeName>
    <alternativeName>
        <fullName evidence="11">Phenylpyruvate tautomerase</fullName>
    </alternativeName>
</protein>
<evidence type="ECO:0000256" key="10">
    <source>
        <dbReference type="ARBA" id="ARBA00041631"/>
    </source>
</evidence>
<evidence type="ECO:0000313" key="14">
    <source>
        <dbReference type="Proteomes" id="UP000095192"/>
    </source>
</evidence>
<accession>A0A1D3D9C1</accession>
<dbReference type="Pfam" id="PF01187">
    <property type="entry name" value="MIF"/>
    <property type="match status" value="1"/>
</dbReference>